<evidence type="ECO:0000313" key="1">
    <source>
        <dbReference type="EMBL" id="EXY72438.1"/>
    </source>
</evidence>
<protein>
    <submittedName>
        <fullName evidence="1">Uncharacterized protein</fullName>
    </submittedName>
</protein>
<proteinExistence type="predicted"/>
<dbReference type="AlphaFoldDB" id="A0A015UES1"/>
<name>A0A015UES1_BACFG</name>
<reference evidence="1 2" key="1">
    <citation type="submission" date="2014-02" db="EMBL/GenBank/DDBJ databases">
        <authorList>
            <person name="Sears C."/>
            <person name="Carroll K."/>
            <person name="Sack B.R."/>
            <person name="Qadri F."/>
            <person name="Myers L.L."/>
            <person name="Chung G.-T."/>
            <person name="Escheverria P."/>
            <person name="Fraser C.M."/>
            <person name="Sadzewicz L."/>
            <person name="Shefchek K.A."/>
            <person name="Tallon L."/>
            <person name="Das S.P."/>
            <person name="Daugherty S."/>
            <person name="Mongodin E.F."/>
        </authorList>
    </citation>
    <scope>NUCLEOTIDE SEQUENCE [LARGE SCALE GENOMIC DNA]</scope>
    <source>
        <strain evidence="2">3988T(B)14</strain>
    </source>
</reference>
<dbReference type="Proteomes" id="UP000020529">
    <property type="component" value="Unassembled WGS sequence"/>
</dbReference>
<comment type="caution">
    <text evidence="1">The sequence shown here is derived from an EMBL/GenBank/DDBJ whole genome shotgun (WGS) entry which is preliminary data.</text>
</comment>
<gene>
    <name evidence="1" type="ORF">M124_3781</name>
</gene>
<evidence type="ECO:0000313" key="2">
    <source>
        <dbReference type="Proteomes" id="UP000020529"/>
    </source>
</evidence>
<accession>A0A015UES1</accession>
<dbReference type="EMBL" id="JGCY01000404">
    <property type="protein sequence ID" value="EXY72438.1"/>
    <property type="molecule type" value="Genomic_DNA"/>
</dbReference>
<organism evidence="1 2">
    <name type="scientific">Bacteroides fragilis str. 3988T(B)14</name>
    <dbReference type="NCBI Taxonomy" id="1339315"/>
    <lineage>
        <taxon>Bacteria</taxon>
        <taxon>Pseudomonadati</taxon>
        <taxon>Bacteroidota</taxon>
        <taxon>Bacteroidia</taxon>
        <taxon>Bacteroidales</taxon>
        <taxon>Bacteroidaceae</taxon>
        <taxon>Bacteroides</taxon>
    </lineage>
</organism>
<sequence>MLYQDHTSVVCKKQIFHTEFILRCHYYITTFDLYYTDQIQQTT</sequence>